<keyword evidence="2" id="KW-1185">Reference proteome</keyword>
<proteinExistence type="predicted"/>
<accession>A0A3N1CPL6</accession>
<sequence>MQTRWLVPPVLAALTAVFFYGRHWAAGPYPEGVTFQGTTRPDRVALTDFVDALRARDTARLKSLDDTSPEATGQDINAAAVYLVAEYSRLPGPVTITVTHPSPTSDSMTACLHFPPDRDLQFAGTTGRFPGSSSLYFADAHHFADDLGPSDAPACPAV</sequence>
<dbReference type="AlphaFoldDB" id="A0A3N1CPL6"/>
<evidence type="ECO:0000313" key="2">
    <source>
        <dbReference type="Proteomes" id="UP000272400"/>
    </source>
</evidence>
<reference evidence="1 2" key="1">
    <citation type="submission" date="2018-11" db="EMBL/GenBank/DDBJ databases">
        <title>Sequencing the genomes of 1000 actinobacteria strains.</title>
        <authorList>
            <person name="Klenk H.-P."/>
        </authorList>
    </citation>
    <scope>NUCLEOTIDE SEQUENCE [LARGE SCALE GENOMIC DNA]</scope>
    <source>
        <strain evidence="1 2">DSM 44254</strain>
    </source>
</reference>
<organism evidence="1 2">
    <name type="scientific">Actinocorallia herbida</name>
    <dbReference type="NCBI Taxonomy" id="58109"/>
    <lineage>
        <taxon>Bacteria</taxon>
        <taxon>Bacillati</taxon>
        <taxon>Actinomycetota</taxon>
        <taxon>Actinomycetes</taxon>
        <taxon>Streptosporangiales</taxon>
        <taxon>Thermomonosporaceae</taxon>
        <taxon>Actinocorallia</taxon>
    </lineage>
</organism>
<protein>
    <submittedName>
        <fullName evidence="1">Uncharacterized protein</fullName>
    </submittedName>
</protein>
<comment type="caution">
    <text evidence="1">The sequence shown here is derived from an EMBL/GenBank/DDBJ whole genome shotgun (WGS) entry which is preliminary data.</text>
</comment>
<dbReference type="RefSeq" id="WP_123662251.1">
    <property type="nucleotide sequence ID" value="NZ_RJKE01000001.1"/>
</dbReference>
<evidence type="ECO:0000313" key="1">
    <source>
        <dbReference type="EMBL" id="ROO83242.1"/>
    </source>
</evidence>
<dbReference type="EMBL" id="RJKE01000001">
    <property type="protein sequence ID" value="ROO83242.1"/>
    <property type="molecule type" value="Genomic_DNA"/>
</dbReference>
<gene>
    <name evidence="1" type="ORF">EDD29_0737</name>
</gene>
<dbReference type="Proteomes" id="UP000272400">
    <property type="component" value="Unassembled WGS sequence"/>
</dbReference>
<name>A0A3N1CPL6_9ACTN</name>